<reference evidence="2 3" key="1">
    <citation type="journal article" date="2023" name="BMC Biol.">
        <title>The compact genome of the sponge Oopsacas minuta (Hexactinellida) is lacking key metazoan core genes.</title>
        <authorList>
            <person name="Santini S."/>
            <person name="Schenkelaars Q."/>
            <person name="Jourda C."/>
            <person name="Duchesne M."/>
            <person name="Belahbib H."/>
            <person name="Rocher C."/>
            <person name="Selva M."/>
            <person name="Riesgo A."/>
            <person name="Vervoort M."/>
            <person name="Leys S.P."/>
            <person name="Kodjabachian L."/>
            <person name="Le Bivic A."/>
            <person name="Borchiellini C."/>
            <person name="Claverie J.M."/>
            <person name="Renard E."/>
        </authorList>
    </citation>
    <scope>NUCLEOTIDE SEQUENCE [LARGE SCALE GENOMIC DNA]</scope>
    <source>
        <strain evidence="2">SPO-2</strain>
    </source>
</reference>
<accession>A0AAV7KEC7</accession>
<name>A0AAV7KEC7_9METZ</name>
<evidence type="ECO:0000313" key="3">
    <source>
        <dbReference type="Proteomes" id="UP001165289"/>
    </source>
</evidence>
<sequence>MKKADQMLIELAPKFTWFGHIWSHSQPHKLTEDSLIDSMTKDLEFSSLHNLSITTTGYSVTPHHSGVYPIYLPLYKSWQKLGYVTVTSMEQYPTL</sequence>
<dbReference type="GO" id="GO:0016787">
    <property type="term" value="F:hydrolase activity"/>
    <property type="evidence" value="ECO:0007669"/>
    <property type="project" value="InterPro"/>
</dbReference>
<evidence type="ECO:0000259" key="1">
    <source>
        <dbReference type="Pfam" id="PF12062"/>
    </source>
</evidence>
<dbReference type="Pfam" id="PF12062">
    <property type="entry name" value="HSNSD-CE"/>
    <property type="match status" value="1"/>
</dbReference>
<proteinExistence type="predicted"/>
<dbReference type="EMBL" id="JAKMXF010000066">
    <property type="protein sequence ID" value="KAI6658974.1"/>
    <property type="molecule type" value="Genomic_DNA"/>
</dbReference>
<dbReference type="Proteomes" id="UP001165289">
    <property type="component" value="Unassembled WGS sequence"/>
</dbReference>
<dbReference type="AlphaFoldDB" id="A0AAV7KEC7"/>
<organism evidence="2 3">
    <name type="scientific">Oopsacas minuta</name>
    <dbReference type="NCBI Taxonomy" id="111878"/>
    <lineage>
        <taxon>Eukaryota</taxon>
        <taxon>Metazoa</taxon>
        <taxon>Porifera</taxon>
        <taxon>Hexactinellida</taxon>
        <taxon>Hexasterophora</taxon>
        <taxon>Lyssacinosida</taxon>
        <taxon>Leucopsacidae</taxon>
        <taxon>Oopsacas</taxon>
    </lineage>
</organism>
<evidence type="ECO:0000313" key="2">
    <source>
        <dbReference type="EMBL" id="KAI6658974.1"/>
    </source>
</evidence>
<gene>
    <name evidence="2" type="ORF">LOD99_14650</name>
</gene>
<feature type="domain" description="Heparan sulphate-N-deacetylase deacetylase" evidence="1">
    <location>
        <begin position="3"/>
        <end position="95"/>
    </location>
</feature>
<dbReference type="InterPro" id="IPR021930">
    <property type="entry name" value="Heparan_SO4_deacetylase_dom"/>
</dbReference>
<comment type="caution">
    <text evidence="2">The sequence shown here is derived from an EMBL/GenBank/DDBJ whole genome shotgun (WGS) entry which is preliminary data.</text>
</comment>
<protein>
    <submittedName>
        <fullName evidence="2">Bifunctional heparan sulfate N-deacetylase/N-sulfotransferase 2-like isoform X1</fullName>
    </submittedName>
</protein>
<keyword evidence="3" id="KW-1185">Reference proteome</keyword>
<dbReference type="GO" id="GO:0015016">
    <property type="term" value="F:heparan sulfate N-sulfotransferase activity"/>
    <property type="evidence" value="ECO:0007669"/>
    <property type="project" value="InterPro"/>
</dbReference>